<dbReference type="EMBL" id="LN899820">
    <property type="protein sequence ID" value="CUV56380.1"/>
    <property type="molecule type" value="Genomic_DNA"/>
</dbReference>
<feature type="transmembrane region" description="Helical" evidence="1">
    <location>
        <begin position="12"/>
        <end position="33"/>
    </location>
</feature>
<keyword evidence="1" id="KW-0812">Transmembrane</keyword>
<protein>
    <submittedName>
        <fullName evidence="2">Uncharacterized protein</fullName>
    </submittedName>
</protein>
<keyword evidence="1" id="KW-1133">Transmembrane helix</keyword>
<dbReference type="AlphaFoldDB" id="A0A0S4WXV4"/>
<proteinExistence type="predicted"/>
<evidence type="ECO:0000313" key="2">
    <source>
        <dbReference type="EMBL" id="CUV56380.1"/>
    </source>
</evidence>
<organism evidence="2">
    <name type="scientific">Ralstonia solanacearum</name>
    <name type="common">Pseudomonas solanacearum</name>
    <dbReference type="NCBI Taxonomy" id="305"/>
    <lineage>
        <taxon>Bacteria</taxon>
        <taxon>Pseudomonadati</taxon>
        <taxon>Pseudomonadota</taxon>
        <taxon>Betaproteobacteria</taxon>
        <taxon>Burkholderiales</taxon>
        <taxon>Burkholderiaceae</taxon>
        <taxon>Ralstonia</taxon>
        <taxon>Ralstonia solanacearum species complex</taxon>
    </lineage>
</organism>
<gene>
    <name evidence="2" type="ORF">RUN215_v1_790002</name>
</gene>
<keyword evidence="1" id="KW-0472">Membrane</keyword>
<reference evidence="2" key="1">
    <citation type="submission" date="2015-10" db="EMBL/GenBank/DDBJ databases">
        <authorList>
            <person name="Gilbert D.G."/>
        </authorList>
    </citation>
    <scope>NUCLEOTIDE SEQUENCE</scope>
    <source>
        <strain evidence="2">Phyl III-seqv23</strain>
    </source>
</reference>
<evidence type="ECO:0000256" key="1">
    <source>
        <dbReference type="SAM" id="Phobius"/>
    </source>
</evidence>
<name>A0A0S4WXV4_RALSL</name>
<sequence length="65" mass="7267">MKPPVSRPAFRHAVWILVAREVSIAALYCLVLTGQQMIQGAYLTAVRQPHDQPDDVGPPISRPRF</sequence>
<accession>A0A0S4WXV4</accession>